<sequence>MIDANSKFYAILTAVGEAKQVKADAGLLTWKITHMAVGDANGTDPLPDRLQKVLINERRRAPLNSLAPDPANSAILVAEQVIPADEGGFWVRELGLFDSDGDLVAVANCAPSFKPKLSQGSGRTQTLRMNFVVSSSNNIVLTIDPAVVLATRKYVDDSVASAINRLDAKQSVLVATTSPMVLAGVQEIDGLAVPAGSRVLVKDQVQAKDNGLYLVGAESWVRTVDADSSDKVTPGLLVTVERGTANADTVWQLITDGPIVLGTTPLVFQWAAGQNVPTPAIDDRSKRSANTESVRAQIESSKQEFPVHVYRKNRLINGAFQIWQRGKSGVVGKANGGPESVFGPDRWMIYSPKNAVCNWSQLALEPDTTINEAKYSLRLSRQGEGQGWNLSQRIENVETLAGGKVTVSFYMRSSVPHTCAVILRQNFGVGSTDPNVDVGTSVELTTAYKKYAVTLDLGSVANKSKGAANDFLEVIFASWGTGSHVTDITNVQIEVGSVATLYDYRTLHEEHRACMRYFEKSFLLDHPNKSNNGPATCTATFTQSAASQGSQTALRMAFREVKRVFPTLKLFSPGEETSEIWAQSVGKPCTGTNIQSLEVSAFALSCLPPSGSVPGCTLQIEWTAEAEL</sequence>
<gene>
    <name evidence="2" type="ORF">RCO22_12520</name>
</gene>
<proteinExistence type="predicted"/>
<dbReference type="EMBL" id="JAVGXC010000010">
    <property type="protein sequence ID" value="MDR0189765.1"/>
    <property type="molecule type" value="Genomic_DNA"/>
</dbReference>
<dbReference type="PANTHER" id="PTHR35191">
    <property type="entry name" value="PROPHAGE SIDE TAIL FIBER PROTEIN HOMOLOG STFQ-RELATED"/>
    <property type="match status" value="1"/>
</dbReference>
<feature type="domain" description="Phage tail fibre protein N-terminal" evidence="1">
    <location>
        <begin position="6"/>
        <end position="153"/>
    </location>
</feature>
<accession>A0ABU1CR68</accession>
<name>A0ABU1CR68_9PSED</name>
<dbReference type="InterPro" id="IPR022225">
    <property type="entry name" value="Phage_tail_fibre_N"/>
</dbReference>
<keyword evidence="3" id="KW-1185">Reference proteome</keyword>
<dbReference type="PANTHER" id="PTHR35191:SF1">
    <property type="entry name" value="PROPHAGE SIDE TAIL FIBER PROTEIN HOMOLOG STFQ-RELATED"/>
    <property type="match status" value="1"/>
</dbReference>
<dbReference type="InterPro" id="IPR051934">
    <property type="entry name" value="Phage_Tail_Fiber_Structural"/>
</dbReference>
<comment type="caution">
    <text evidence="2">The sequence shown here is derived from an EMBL/GenBank/DDBJ whole genome shotgun (WGS) entry which is preliminary data.</text>
</comment>
<dbReference type="Pfam" id="PF12571">
    <property type="entry name" value="Phage_tail_fib"/>
    <property type="match status" value="1"/>
</dbReference>
<evidence type="ECO:0000313" key="3">
    <source>
        <dbReference type="Proteomes" id="UP001224477"/>
    </source>
</evidence>
<evidence type="ECO:0000313" key="2">
    <source>
        <dbReference type="EMBL" id="MDR0189765.1"/>
    </source>
</evidence>
<organism evidence="2 3">
    <name type="scientific">Pseudomonas yamanorum</name>
    <dbReference type="NCBI Taxonomy" id="515393"/>
    <lineage>
        <taxon>Bacteria</taxon>
        <taxon>Pseudomonadati</taxon>
        <taxon>Pseudomonadota</taxon>
        <taxon>Gammaproteobacteria</taxon>
        <taxon>Pseudomonadales</taxon>
        <taxon>Pseudomonadaceae</taxon>
        <taxon>Pseudomonas</taxon>
    </lineage>
</organism>
<dbReference type="SUPFAM" id="SSF49785">
    <property type="entry name" value="Galactose-binding domain-like"/>
    <property type="match status" value="1"/>
</dbReference>
<reference evidence="2 3" key="1">
    <citation type="journal article" date="2023" name="Microbiol. Resour. Announc.">
        <title>Whole-genome sequence of Pseudomonas yamanorum OLsAu1 isolated from the edible ectomycorrhizal mushroom Lactarius sp. section Deliciosi.</title>
        <authorList>
            <person name="Ramirez-Mendoza R."/>
            <person name="Angeles-Argaiz R.E."/>
            <person name="Hernandez-Oaxaca D."/>
            <person name="Aguirre-Beltran L."/>
            <person name="Almaraz-Suarez J."/>
            <person name="Perez-Moreno J."/>
        </authorList>
    </citation>
    <scope>NUCLEOTIDE SEQUENCE [LARGE SCALE GENOMIC DNA]</scope>
    <source>
        <strain evidence="2 3">OLsAu1</strain>
    </source>
</reference>
<evidence type="ECO:0000259" key="1">
    <source>
        <dbReference type="Pfam" id="PF12571"/>
    </source>
</evidence>
<dbReference type="Proteomes" id="UP001224477">
    <property type="component" value="Unassembled WGS sequence"/>
</dbReference>
<protein>
    <submittedName>
        <fullName evidence="2">Phage tail protein</fullName>
    </submittedName>
</protein>
<dbReference type="Gene3D" id="2.60.120.260">
    <property type="entry name" value="Galactose-binding domain-like"/>
    <property type="match status" value="1"/>
</dbReference>
<dbReference type="InterPro" id="IPR008979">
    <property type="entry name" value="Galactose-bd-like_sf"/>
</dbReference>
<dbReference type="RefSeq" id="WP_309254924.1">
    <property type="nucleotide sequence ID" value="NZ_JAVGXC010000010.1"/>
</dbReference>